<dbReference type="FunFam" id="1.10.10.10:FF:000029">
    <property type="entry name" value="Proliferation-associated 2G4, a"/>
    <property type="match status" value="1"/>
</dbReference>
<dbReference type="GO" id="GO:0005634">
    <property type="term" value="C:nucleus"/>
    <property type="evidence" value="ECO:0007669"/>
    <property type="project" value="EnsemblFungi"/>
</dbReference>
<dbReference type="InterPro" id="IPR036390">
    <property type="entry name" value="WH_DNA-bd_sf"/>
</dbReference>
<dbReference type="AlphaFoldDB" id="D5GCQ5"/>
<dbReference type="SUPFAM" id="SSF55920">
    <property type="entry name" value="Creatinase/aminopeptidase"/>
    <property type="match status" value="1"/>
</dbReference>
<dbReference type="Gene3D" id="1.10.10.10">
    <property type="entry name" value="Winged helix-like DNA-binding domain superfamily/Winged helix DNA-binding domain"/>
    <property type="match status" value="1"/>
</dbReference>
<comment type="similarity">
    <text evidence="1">Belongs to the peptidase M24 family.</text>
</comment>
<evidence type="ECO:0000259" key="2">
    <source>
        <dbReference type="Pfam" id="PF00557"/>
    </source>
</evidence>
<dbReference type="InterPro" id="IPR047113">
    <property type="entry name" value="PA2G4/ARX1"/>
</dbReference>
<keyword evidence="4" id="KW-1185">Reference proteome</keyword>
<dbReference type="GeneID" id="9187917"/>
<accession>D5GCQ5</accession>
<dbReference type="PANTHER" id="PTHR10804">
    <property type="entry name" value="PROTEASE FAMILY M24 METHIONYL AMINOPEPTIDASE, AMINOPEPTIDASE P"/>
    <property type="match status" value="1"/>
</dbReference>
<dbReference type="EMBL" id="FN430120">
    <property type="protein sequence ID" value="CAZ82298.1"/>
    <property type="molecule type" value="Genomic_DNA"/>
</dbReference>
<dbReference type="KEGG" id="tml:GSTUM_00005967001"/>
<dbReference type="InterPro" id="IPR000994">
    <property type="entry name" value="Pept_M24"/>
</dbReference>
<dbReference type="Pfam" id="PF00557">
    <property type="entry name" value="Peptidase_M24"/>
    <property type="match status" value="1"/>
</dbReference>
<evidence type="ECO:0000313" key="3">
    <source>
        <dbReference type="EMBL" id="CAZ82298.1"/>
    </source>
</evidence>
<dbReference type="PANTHER" id="PTHR10804:SF11">
    <property type="entry name" value="PROLIFERATION-ASSOCIATED PROTEIN 2G4"/>
    <property type="match status" value="1"/>
</dbReference>
<dbReference type="Gene3D" id="3.90.230.10">
    <property type="entry name" value="Creatinase/methionine aminopeptidase superfamily"/>
    <property type="match status" value="1"/>
</dbReference>
<dbReference type="eggNOG" id="KOG2776">
    <property type="taxonomic scope" value="Eukaryota"/>
</dbReference>
<dbReference type="HOGENOM" id="CLU_041451_2_1_1"/>
<dbReference type="SUPFAM" id="SSF46785">
    <property type="entry name" value="Winged helix' DNA-binding domain"/>
    <property type="match status" value="1"/>
</dbReference>
<proteinExistence type="inferred from homology"/>
<protein>
    <submittedName>
        <fullName evidence="3">(Perigord truffle) hypothetical protein</fullName>
    </submittedName>
</protein>
<dbReference type="OMA" id="SRMFYSE"/>
<name>D5GCQ5_TUBMM</name>
<evidence type="ECO:0000313" key="4">
    <source>
        <dbReference type="Proteomes" id="UP000006911"/>
    </source>
</evidence>
<sequence>MTDKKEKADGPAAAESNPENEFALSLTKYNDAAAISHRVLAKVCRLAIDGDGKTILSLCEEGDKLLDEECSKVYKGKKISKGIAFPTTVSPNDILTPYTPLATDPGENEIAIKKGDVLKIQLGAQLGGYPAIVGDTVIVGQDAELTDDQKNLLQATHYCNEALLRLLLPSEIHPLTTPEKPHRQPSAYEITQILNKIAAAYDCTIVESTTSFNFLQNEIEGKKRLVLHPGEGMPKSEGAPEVGDIWGVELALSKGSGKLKDIPGKRPTLHKKTDTKVGLKRQTSKATFTEVNKKFGNFPFGLRQLEDERTAKMGIVECVRCGVVRQFEVLGEKDGSITSRLFTTIAITKAGINKIAAPPEPELEKLKTDKSIENAEILDFLKLPLNKSKKKKKPAAKKEE</sequence>
<gene>
    <name evidence="3" type="ORF">GSTUM_00005967001</name>
</gene>
<dbReference type="InterPro" id="IPR036388">
    <property type="entry name" value="WH-like_DNA-bd_sf"/>
</dbReference>
<organism evidence="3 4">
    <name type="scientific">Tuber melanosporum (strain Mel28)</name>
    <name type="common">Perigord black truffle</name>
    <dbReference type="NCBI Taxonomy" id="656061"/>
    <lineage>
        <taxon>Eukaryota</taxon>
        <taxon>Fungi</taxon>
        <taxon>Dikarya</taxon>
        <taxon>Ascomycota</taxon>
        <taxon>Pezizomycotina</taxon>
        <taxon>Pezizomycetes</taxon>
        <taxon>Pezizales</taxon>
        <taxon>Tuberaceae</taxon>
        <taxon>Tuber</taxon>
    </lineage>
</organism>
<reference evidence="3 4" key="1">
    <citation type="journal article" date="2010" name="Nature">
        <title>Perigord black truffle genome uncovers evolutionary origins and mechanisms of symbiosis.</title>
        <authorList>
            <person name="Martin F."/>
            <person name="Kohler A."/>
            <person name="Murat C."/>
            <person name="Balestrini R."/>
            <person name="Coutinho P.M."/>
            <person name="Jaillon O."/>
            <person name="Montanini B."/>
            <person name="Morin E."/>
            <person name="Noel B."/>
            <person name="Percudani R."/>
            <person name="Porcel B."/>
            <person name="Rubini A."/>
            <person name="Amicucci A."/>
            <person name="Amselem J."/>
            <person name="Anthouard V."/>
            <person name="Arcioni S."/>
            <person name="Artiguenave F."/>
            <person name="Aury J.M."/>
            <person name="Ballario P."/>
            <person name="Bolchi A."/>
            <person name="Brenna A."/>
            <person name="Brun A."/>
            <person name="Buee M."/>
            <person name="Cantarel B."/>
            <person name="Chevalier G."/>
            <person name="Couloux A."/>
            <person name="Da Silva C."/>
            <person name="Denoeud F."/>
            <person name="Duplessis S."/>
            <person name="Ghignone S."/>
            <person name="Hilselberger B."/>
            <person name="Iotti M."/>
            <person name="Marcais B."/>
            <person name="Mello A."/>
            <person name="Miranda M."/>
            <person name="Pacioni G."/>
            <person name="Quesneville H."/>
            <person name="Riccioni C."/>
            <person name="Ruotolo R."/>
            <person name="Splivallo R."/>
            <person name="Stocchi V."/>
            <person name="Tisserant E."/>
            <person name="Viscomi A.R."/>
            <person name="Zambonelli A."/>
            <person name="Zampieri E."/>
            <person name="Henrissat B."/>
            <person name="Lebrun M.H."/>
            <person name="Paolocci F."/>
            <person name="Bonfante P."/>
            <person name="Ottonello S."/>
            <person name="Wincker P."/>
        </authorList>
    </citation>
    <scope>NUCLEOTIDE SEQUENCE [LARGE SCALE GENOMIC DNA]</scope>
    <source>
        <strain evidence="3 4">Mel28</strain>
    </source>
</reference>
<dbReference type="InParanoid" id="D5GCQ5"/>
<evidence type="ECO:0000256" key="1">
    <source>
        <dbReference type="ARBA" id="ARBA00007319"/>
    </source>
</evidence>
<dbReference type="STRING" id="656061.D5GCQ5"/>
<dbReference type="InterPro" id="IPR036005">
    <property type="entry name" value="Creatinase/aminopeptidase-like"/>
</dbReference>
<feature type="domain" description="Peptidase M24" evidence="2">
    <location>
        <begin position="29"/>
        <end position="169"/>
    </location>
</feature>
<dbReference type="Proteomes" id="UP000006911">
    <property type="component" value="Unassembled WGS sequence"/>
</dbReference>
<dbReference type="RefSeq" id="XP_002838107.1">
    <property type="nucleotide sequence ID" value="XM_002838061.1"/>
</dbReference>